<dbReference type="RefSeq" id="WP_394468886.1">
    <property type="nucleotide sequence ID" value="NZ_JBIGHY010000001.1"/>
</dbReference>
<organism evidence="1 2">
    <name type="scientific">Pelomonas dachongensis</name>
    <dbReference type="NCBI Taxonomy" id="3299029"/>
    <lineage>
        <taxon>Bacteria</taxon>
        <taxon>Pseudomonadati</taxon>
        <taxon>Pseudomonadota</taxon>
        <taxon>Betaproteobacteria</taxon>
        <taxon>Burkholderiales</taxon>
        <taxon>Sphaerotilaceae</taxon>
        <taxon>Roseateles</taxon>
    </lineage>
</organism>
<dbReference type="Pfam" id="PF16068">
    <property type="entry name" value="DUF4810"/>
    <property type="match status" value="1"/>
</dbReference>
<evidence type="ECO:0000313" key="2">
    <source>
        <dbReference type="Proteomes" id="UP001606300"/>
    </source>
</evidence>
<evidence type="ECO:0000313" key="1">
    <source>
        <dbReference type="EMBL" id="MFG6412789.1"/>
    </source>
</evidence>
<dbReference type="Proteomes" id="UP001606300">
    <property type="component" value="Unassembled WGS sequence"/>
</dbReference>
<sequence length="127" mass="13751">MKHLILIASLVLVGCAQPVKPIYQWEGYQPALYQHMKSDGAEPGAQILALEAQLQKNEATGAVTPPGMRAHLAMLYSKTGDDVAARRLLEAERAKFPESTTYVDFLLKAKSSQGAMPPEVAASQSKI</sequence>
<dbReference type="EMBL" id="JBIGHY010000001">
    <property type="protein sequence ID" value="MFG6412789.1"/>
    <property type="molecule type" value="Genomic_DNA"/>
</dbReference>
<dbReference type="PROSITE" id="PS51257">
    <property type="entry name" value="PROKAR_LIPOPROTEIN"/>
    <property type="match status" value="1"/>
</dbReference>
<keyword evidence="2" id="KW-1185">Reference proteome</keyword>
<accession>A0ABW7EHD3</accession>
<name>A0ABW7EHD3_9BURK</name>
<comment type="caution">
    <text evidence="1">The sequence shown here is derived from an EMBL/GenBank/DDBJ whole genome shotgun (WGS) entry which is preliminary data.</text>
</comment>
<proteinExistence type="predicted"/>
<reference evidence="1 2" key="1">
    <citation type="submission" date="2024-09" db="EMBL/GenBank/DDBJ databases">
        <title>Novel species of the genus Pelomonas and Roseateles isolated from streams.</title>
        <authorList>
            <person name="Lu H."/>
        </authorList>
    </citation>
    <scope>NUCLEOTIDE SEQUENCE [LARGE SCALE GENOMIC DNA]</scope>
    <source>
        <strain evidence="1 2">DC23W</strain>
    </source>
</reference>
<protein>
    <submittedName>
        <fullName evidence="1">DUF4810 domain-containing protein</fullName>
    </submittedName>
</protein>
<dbReference type="PIRSF" id="PIRSF020555">
    <property type="entry name" value="UCP020555"/>
    <property type="match status" value="1"/>
</dbReference>
<dbReference type="InterPro" id="IPR014508">
    <property type="entry name" value="UCP020555_TPR-like"/>
</dbReference>
<gene>
    <name evidence="1" type="ORF">ACG02S_02640</name>
</gene>